<dbReference type="EMBL" id="JXTC01000047">
    <property type="protein sequence ID" value="PON95003.1"/>
    <property type="molecule type" value="Genomic_DNA"/>
</dbReference>
<dbReference type="PANTHER" id="PTHR23272:SF192">
    <property type="entry name" value="ZINC FINGER BED DOMAIN-CONTAINING PROTEIN DAYSLEEPER-LIKE"/>
    <property type="match status" value="1"/>
</dbReference>
<accession>A0A2P5FB49</accession>
<dbReference type="InParanoid" id="A0A2P5FB49"/>
<proteinExistence type="predicted"/>
<dbReference type="InterPro" id="IPR012337">
    <property type="entry name" value="RNaseH-like_sf"/>
</dbReference>
<evidence type="ECO:0000313" key="2">
    <source>
        <dbReference type="EMBL" id="PON95003.1"/>
    </source>
</evidence>
<protein>
    <submittedName>
        <fullName evidence="2">HAT, C-terminal dimerization domain containing protein</fullName>
    </submittedName>
</protein>
<dbReference type="PANTHER" id="PTHR23272">
    <property type="entry name" value="BED FINGER-RELATED"/>
    <property type="match status" value="1"/>
</dbReference>
<dbReference type="InterPro" id="IPR008906">
    <property type="entry name" value="HATC_C_dom"/>
</dbReference>
<gene>
    <name evidence="2" type="ORF">TorRG33x02_092020</name>
</gene>
<evidence type="ECO:0000313" key="3">
    <source>
        <dbReference type="Proteomes" id="UP000237000"/>
    </source>
</evidence>
<dbReference type="Pfam" id="PF05699">
    <property type="entry name" value="Dimer_Tnp_hAT"/>
    <property type="match status" value="1"/>
</dbReference>
<comment type="caution">
    <text evidence="2">The sequence shown here is derived from an EMBL/GenBank/DDBJ whole genome shotgun (WGS) entry which is preliminary data.</text>
</comment>
<sequence length="160" mass="18300">MNFVDFCYKKAYGENSLEMMLLRSKLQDLFNEYKDKSFHCAQVPTSCHKGVSKNAQTNSMDIESELFKLELYLAEPKFARNTKFDVLAFWKSNQFHYPELATMARDILSIPISTVASESAFSVGGRVLDQFRSSLKSDTVEAIVCSRDWLFGNKGNFIFS</sequence>
<dbReference type="OrthoDB" id="1165147at2759"/>
<name>A0A2P5FB49_TREOI</name>
<organism evidence="2 3">
    <name type="scientific">Trema orientale</name>
    <name type="common">Charcoal tree</name>
    <name type="synonym">Celtis orientalis</name>
    <dbReference type="NCBI Taxonomy" id="63057"/>
    <lineage>
        <taxon>Eukaryota</taxon>
        <taxon>Viridiplantae</taxon>
        <taxon>Streptophyta</taxon>
        <taxon>Embryophyta</taxon>
        <taxon>Tracheophyta</taxon>
        <taxon>Spermatophyta</taxon>
        <taxon>Magnoliopsida</taxon>
        <taxon>eudicotyledons</taxon>
        <taxon>Gunneridae</taxon>
        <taxon>Pentapetalae</taxon>
        <taxon>rosids</taxon>
        <taxon>fabids</taxon>
        <taxon>Rosales</taxon>
        <taxon>Cannabaceae</taxon>
        <taxon>Trema</taxon>
    </lineage>
</organism>
<evidence type="ECO:0000259" key="1">
    <source>
        <dbReference type="Pfam" id="PF05699"/>
    </source>
</evidence>
<dbReference type="GO" id="GO:0046983">
    <property type="term" value="F:protein dimerization activity"/>
    <property type="evidence" value="ECO:0007669"/>
    <property type="project" value="InterPro"/>
</dbReference>
<keyword evidence="3" id="KW-1185">Reference proteome</keyword>
<dbReference type="STRING" id="63057.A0A2P5FB49"/>
<dbReference type="SUPFAM" id="SSF53098">
    <property type="entry name" value="Ribonuclease H-like"/>
    <property type="match status" value="1"/>
</dbReference>
<dbReference type="AlphaFoldDB" id="A0A2P5FB49"/>
<dbReference type="Proteomes" id="UP000237000">
    <property type="component" value="Unassembled WGS sequence"/>
</dbReference>
<reference evidence="3" key="1">
    <citation type="submission" date="2016-06" db="EMBL/GenBank/DDBJ databases">
        <title>Parallel loss of symbiosis genes in relatives of nitrogen-fixing non-legume Parasponia.</title>
        <authorList>
            <person name="Van Velzen R."/>
            <person name="Holmer R."/>
            <person name="Bu F."/>
            <person name="Rutten L."/>
            <person name="Van Zeijl A."/>
            <person name="Liu W."/>
            <person name="Santuari L."/>
            <person name="Cao Q."/>
            <person name="Sharma T."/>
            <person name="Shen D."/>
            <person name="Roswanjaya Y."/>
            <person name="Wardhani T."/>
            <person name="Kalhor M.S."/>
            <person name="Jansen J."/>
            <person name="Van den Hoogen J."/>
            <person name="Gungor B."/>
            <person name="Hartog M."/>
            <person name="Hontelez J."/>
            <person name="Verver J."/>
            <person name="Yang W.-C."/>
            <person name="Schijlen E."/>
            <person name="Repin R."/>
            <person name="Schilthuizen M."/>
            <person name="Schranz E."/>
            <person name="Heidstra R."/>
            <person name="Miyata K."/>
            <person name="Fedorova E."/>
            <person name="Kohlen W."/>
            <person name="Bisseling T."/>
            <person name="Smit S."/>
            <person name="Geurts R."/>
        </authorList>
    </citation>
    <scope>NUCLEOTIDE SEQUENCE [LARGE SCALE GENOMIC DNA]</scope>
    <source>
        <strain evidence="3">cv. RG33-2</strain>
    </source>
</reference>
<feature type="domain" description="HAT C-terminal dimerisation" evidence="1">
    <location>
        <begin position="69"/>
        <end position="150"/>
    </location>
</feature>